<evidence type="ECO:0000256" key="1">
    <source>
        <dbReference type="SAM" id="Phobius"/>
    </source>
</evidence>
<dbReference type="STRING" id="2316362.A0A4V1Q2F5"/>
<organism evidence="2 3">
    <name type="scientific">Candolleomyces aberdarensis</name>
    <dbReference type="NCBI Taxonomy" id="2316362"/>
    <lineage>
        <taxon>Eukaryota</taxon>
        <taxon>Fungi</taxon>
        <taxon>Dikarya</taxon>
        <taxon>Basidiomycota</taxon>
        <taxon>Agaricomycotina</taxon>
        <taxon>Agaricomycetes</taxon>
        <taxon>Agaricomycetidae</taxon>
        <taxon>Agaricales</taxon>
        <taxon>Agaricineae</taxon>
        <taxon>Psathyrellaceae</taxon>
        <taxon>Candolleomyces</taxon>
    </lineage>
</organism>
<keyword evidence="1" id="KW-0472">Membrane</keyword>
<reference evidence="2 3" key="1">
    <citation type="submission" date="2019-01" db="EMBL/GenBank/DDBJ databases">
        <title>Draft genome sequence of Psathyrella aberdarensis IHI B618.</title>
        <authorList>
            <person name="Buettner E."/>
            <person name="Kellner H."/>
        </authorList>
    </citation>
    <scope>NUCLEOTIDE SEQUENCE [LARGE SCALE GENOMIC DNA]</scope>
    <source>
        <strain evidence="2 3">IHI B618</strain>
    </source>
</reference>
<protein>
    <submittedName>
        <fullName evidence="2">Uncharacterized protein</fullName>
    </submittedName>
</protein>
<dbReference type="OrthoDB" id="529273at2759"/>
<keyword evidence="1" id="KW-1133">Transmembrane helix</keyword>
<proteinExistence type="predicted"/>
<comment type="caution">
    <text evidence="2">The sequence shown here is derived from an EMBL/GenBank/DDBJ whole genome shotgun (WGS) entry which is preliminary data.</text>
</comment>
<name>A0A4V1Q2F5_9AGAR</name>
<gene>
    <name evidence="2" type="ORF">EST38_g10950</name>
</gene>
<evidence type="ECO:0000313" key="3">
    <source>
        <dbReference type="Proteomes" id="UP000290288"/>
    </source>
</evidence>
<accession>A0A4V1Q2F5</accession>
<dbReference type="EMBL" id="SDEE01000627">
    <property type="protein sequence ID" value="RXW14908.1"/>
    <property type="molecule type" value="Genomic_DNA"/>
</dbReference>
<keyword evidence="1" id="KW-0812">Transmembrane</keyword>
<feature type="transmembrane region" description="Helical" evidence="1">
    <location>
        <begin position="12"/>
        <end position="28"/>
    </location>
</feature>
<keyword evidence="3" id="KW-1185">Reference proteome</keyword>
<dbReference type="AlphaFoldDB" id="A0A4V1Q2F5"/>
<sequence length="543" mass="61343">MRWTAPPERREIVLVLVSITAYLLAYNIETSLSYVGIDPVAAQGAVFRRIGLGKTKVLGRDGRKPSGWRDRLELEIFGSWAWDQNHIAGDGEERRQPKGSGRHGAQWIERRVAREFDSERFGEDTVNESFRSWKDDIPLVSVVKHVPGYTVLDNVIVHSGTVYLVTEDRASLPPLKSIVETTGSGHDQWQVVTKTEALVKVGKYGGFISGVSWMSLNDRPSNTTLVDLWRVYSSLDHQIDAEGHTNLPPPRRLIYPRLPYFSDPDPEDAAQEKERPRTDTGLDHFLLKAAFPQLDVQYRQDWQDYHKMSVPFVFERLVISDRAAAAQSVNEGQPANSPPFALEASGHWWEPVRRTLVSYFDRLGDEASDADGSSGFWGRSKSKKVIAFIDNQSDSTMSGKSAMIPEDYDYLARSLRKLGRDNGYEVHVISTSLGDTTWEEKMDVIIRSTIVIGVHGDHLFDAMWMRPSSKATLMELFPQGTFSSNRELVTRALGLNYIAWWTDEHFSGESLPAPTKDSNQPVHINVDKVMSEIHAILSRKEEQ</sequence>
<evidence type="ECO:0000313" key="2">
    <source>
        <dbReference type="EMBL" id="RXW14908.1"/>
    </source>
</evidence>
<dbReference type="Proteomes" id="UP000290288">
    <property type="component" value="Unassembled WGS sequence"/>
</dbReference>